<reference evidence="8 9" key="1">
    <citation type="submission" date="2023-04" db="EMBL/GenBank/DDBJ databases">
        <title>Luteimonas sp. M1R5S18.</title>
        <authorList>
            <person name="Sun J.-Q."/>
        </authorList>
    </citation>
    <scope>NUCLEOTIDE SEQUENCE [LARGE SCALE GENOMIC DNA]</scope>
    <source>
        <strain evidence="8 9">M1R5S18</strain>
    </source>
</reference>
<dbReference type="InterPro" id="IPR005331">
    <property type="entry name" value="Sulfotransferase"/>
</dbReference>
<keyword evidence="6" id="KW-0472">Membrane</keyword>
<keyword evidence="5" id="KW-0333">Golgi apparatus</keyword>
<name>A0ABT6JMD4_9GAMM</name>
<evidence type="ECO:0000313" key="9">
    <source>
        <dbReference type="Proteomes" id="UP001156831"/>
    </source>
</evidence>
<dbReference type="Proteomes" id="UP001156831">
    <property type="component" value="Unassembled WGS sequence"/>
</dbReference>
<evidence type="ECO:0000256" key="4">
    <source>
        <dbReference type="ARBA" id="ARBA00022989"/>
    </source>
</evidence>
<evidence type="ECO:0000313" key="8">
    <source>
        <dbReference type="EMBL" id="MDH5831660.1"/>
    </source>
</evidence>
<evidence type="ECO:0000256" key="5">
    <source>
        <dbReference type="ARBA" id="ARBA00023034"/>
    </source>
</evidence>
<evidence type="ECO:0000256" key="3">
    <source>
        <dbReference type="ARBA" id="ARBA00022692"/>
    </source>
</evidence>
<dbReference type="InterPro" id="IPR018011">
    <property type="entry name" value="Carb_sulfotrans_8-10"/>
</dbReference>
<dbReference type="InterPro" id="IPR027417">
    <property type="entry name" value="P-loop_NTPase"/>
</dbReference>
<keyword evidence="3" id="KW-0812">Transmembrane</keyword>
<evidence type="ECO:0000256" key="6">
    <source>
        <dbReference type="ARBA" id="ARBA00023136"/>
    </source>
</evidence>
<gene>
    <name evidence="8" type="ORF">QFW80_14145</name>
</gene>
<proteinExistence type="predicted"/>
<sequence>MVINTQSRFIFVHVPKTAGTSVMRQLTQLPGNEIRWLARTKHETLGEFLVNAEARCRGGSQSPADLRDYFRFAFVRNPWDRMASFYRYLVERRPRPEIDTVQSFRDFLHQARDGVGWIRHLHSMRPQLDYFTSPDGGLEMDFVGHFEHLAEDLGAVGRALEIAIAVGHENSSSNARLDYRRSYDAAMIEMVATRFQGEIDAFGYVFDRAQPGRRCSGPLARASDAPRDELAS</sequence>
<dbReference type="PANTHER" id="PTHR12137">
    <property type="entry name" value="CARBOHYDRATE SULFOTRANSFERASE"/>
    <property type="match status" value="1"/>
</dbReference>
<comment type="subcellular location">
    <subcellularLocation>
        <location evidence="1">Golgi apparatus membrane</location>
        <topology evidence="1">Single-pass type II membrane protein</topology>
    </subcellularLocation>
</comment>
<keyword evidence="4" id="KW-1133">Transmembrane helix</keyword>
<evidence type="ECO:0000256" key="1">
    <source>
        <dbReference type="ARBA" id="ARBA00004323"/>
    </source>
</evidence>
<dbReference type="Gene3D" id="3.40.50.300">
    <property type="entry name" value="P-loop containing nucleotide triphosphate hydrolases"/>
    <property type="match status" value="1"/>
</dbReference>
<protein>
    <submittedName>
        <fullName evidence="8">Sulfotransferase family 2 domain-containing protein</fullName>
    </submittedName>
</protein>
<keyword evidence="2" id="KW-0808">Transferase</keyword>
<keyword evidence="9" id="KW-1185">Reference proteome</keyword>
<dbReference type="Pfam" id="PF03567">
    <property type="entry name" value="Sulfotransfer_2"/>
    <property type="match status" value="1"/>
</dbReference>
<dbReference type="PANTHER" id="PTHR12137:SF54">
    <property type="entry name" value="CARBOHYDRATE SULFOTRANSFERASE"/>
    <property type="match status" value="1"/>
</dbReference>
<comment type="caution">
    <text evidence="8">The sequence shown here is derived from an EMBL/GenBank/DDBJ whole genome shotgun (WGS) entry which is preliminary data.</text>
</comment>
<dbReference type="SUPFAM" id="SSF52540">
    <property type="entry name" value="P-loop containing nucleoside triphosphate hydrolases"/>
    <property type="match status" value="1"/>
</dbReference>
<keyword evidence="7" id="KW-0325">Glycoprotein</keyword>
<organism evidence="8 9">
    <name type="scientific">Luteimonas rhizosphaericola</name>
    <dbReference type="NCBI Taxonomy" id="3042024"/>
    <lineage>
        <taxon>Bacteria</taxon>
        <taxon>Pseudomonadati</taxon>
        <taxon>Pseudomonadota</taxon>
        <taxon>Gammaproteobacteria</taxon>
        <taxon>Lysobacterales</taxon>
        <taxon>Lysobacteraceae</taxon>
        <taxon>Luteimonas</taxon>
    </lineage>
</organism>
<dbReference type="EMBL" id="JARXRN010000028">
    <property type="protein sequence ID" value="MDH5831660.1"/>
    <property type="molecule type" value="Genomic_DNA"/>
</dbReference>
<evidence type="ECO:0000256" key="7">
    <source>
        <dbReference type="ARBA" id="ARBA00023180"/>
    </source>
</evidence>
<dbReference type="RefSeq" id="WP_280602620.1">
    <property type="nucleotide sequence ID" value="NZ_JARXRN010000028.1"/>
</dbReference>
<accession>A0ABT6JMD4</accession>
<evidence type="ECO:0000256" key="2">
    <source>
        <dbReference type="ARBA" id="ARBA00022679"/>
    </source>
</evidence>